<organism evidence="2 3">
    <name type="scientific">Oryza sativa subsp. japonica</name>
    <name type="common">Rice</name>
    <dbReference type="NCBI Taxonomy" id="39947"/>
    <lineage>
        <taxon>Eukaryota</taxon>
        <taxon>Viridiplantae</taxon>
        <taxon>Streptophyta</taxon>
        <taxon>Embryophyta</taxon>
        <taxon>Tracheophyta</taxon>
        <taxon>Spermatophyta</taxon>
        <taxon>Magnoliopsida</taxon>
        <taxon>Liliopsida</taxon>
        <taxon>Poales</taxon>
        <taxon>Poaceae</taxon>
        <taxon>BOP clade</taxon>
        <taxon>Oryzoideae</taxon>
        <taxon>Oryzeae</taxon>
        <taxon>Oryzinae</taxon>
        <taxon>Oryza</taxon>
        <taxon>Oryza sativa</taxon>
    </lineage>
</organism>
<evidence type="ECO:0000313" key="2">
    <source>
        <dbReference type="EMBL" id="CAE02390.2"/>
    </source>
</evidence>
<feature type="compositionally biased region" description="Basic residues" evidence="1">
    <location>
        <begin position="110"/>
        <end position="121"/>
    </location>
</feature>
<feature type="compositionally biased region" description="Basic and acidic residues" evidence="1">
    <location>
        <begin position="85"/>
        <end position="108"/>
    </location>
</feature>
<name>Q7XRP2_ORYSJ</name>
<feature type="region of interest" description="Disordered" evidence="1">
    <location>
        <begin position="85"/>
        <end position="128"/>
    </location>
</feature>
<dbReference type="AlphaFoldDB" id="Q7XRP2"/>
<evidence type="ECO:0000256" key="1">
    <source>
        <dbReference type="SAM" id="MobiDB-lite"/>
    </source>
</evidence>
<evidence type="ECO:0000313" key="3">
    <source>
        <dbReference type="Proteomes" id="UP000000763"/>
    </source>
</evidence>
<dbReference type="EMBL" id="AL663011">
    <property type="protein sequence ID" value="CAE02390.2"/>
    <property type="molecule type" value="Genomic_DNA"/>
</dbReference>
<gene>
    <name evidence="2" type="primary">OSJNBb0080H08.17</name>
</gene>
<sequence length="141" mass="15733">MPVPQCLQNPDPRHASGGCRIGGSLQGEESAVIRRRLESCTSLDTTELCPLMAYTPSQVVYWIMERSLKAIRHKFPRCADADEALRRNDGNEKVSDDKVPAKKEEPGTSKKTKQSFKRNKKNKAEAEVLVIDQEPPTAVLI</sequence>
<proteinExistence type="predicted"/>
<protein>
    <submittedName>
        <fullName evidence="2">OSJNBb0080H08.17 protein</fullName>
    </submittedName>
</protein>
<dbReference type="Proteomes" id="UP000000763">
    <property type="component" value="Chromosome 4"/>
</dbReference>
<accession>Q7XRP2</accession>
<reference evidence="3" key="1">
    <citation type="journal article" date="2005" name="Nature">
        <title>The map-based sequence of the rice genome.</title>
        <authorList>
            <consortium name="International rice genome sequencing project (IRGSP)"/>
            <person name="Matsumoto T."/>
            <person name="Wu J."/>
            <person name="Kanamori H."/>
            <person name="Katayose Y."/>
            <person name="Fujisawa M."/>
            <person name="Namiki N."/>
            <person name="Mizuno H."/>
            <person name="Yamamoto K."/>
            <person name="Antonio B.A."/>
            <person name="Baba T."/>
            <person name="Sakata K."/>
            <person name="Nagamura Y."/>
            <person name="Aoki H."/>
            <person name="Arikawa K."/>
            <person name="Arita K."/>
            <person name="Bito T."/>
            <person name="Chiden Y."/>
            <person name="Fujitsuka N."/>
            <person name="Fukunaka R."/>
            <person name="Hamada M."/>
            <person name="Harada C."/>
            <person name="Hayashi A."/>
            <person name="Hijishita S."/>
            <person name="Honda M."/>
            <person name="Hosokawa S."/>
            <person name="Ichikawa Y."/>
            <person name="Idonuma A."/>
            <person name="Iijima M."/>
            <person name="Ikeda M."/>
            <person name="Ikeno M."/>
            <person name="Ito K."/>
            <person name="Ito S."/>
            <person name="Ito T."/>
            <person name="Ito Y."/>
            <person name="Ito Y."/>
            <person name="Iwabuchi A."/>
            <person name="Kamiya K."/>
            <person name="Karasawa W."/>
            <person name="Kurita K."/>
            <person name="Katagiri S."/>
            <person name="Kikuta A."/>
            <person name="Kobayashi H."/>
            <person name="Kobayashi N."/>
            <person name="Machita K."/>
            <person name="Maehara T."/>
            <person name="Masukawa M."/>
            <person name="Mizubayashi T."/>
            <person name="Mukai Y."/>
            <person name="Nagasaki H."/>
            <person name="Nagata Y."/>
            <person name="Naito S."/>
            <person name="Nakashima M."/>
            <person name="Nakama Y."/>
            <person name="Nakamichi Y."/>
            <person name="Nakamura M."/>
            <person name="Meguro A."/>
            <person name="Negishi M."/>
            <person name="Ohta I."/>
            <person name="Ohta T."/>
            <person name="Okamoto M."/>
            <person name="Ono N."/>
            <person name="Saji S."/>
            <person name="Sakaguchi M."/>
            <person name="Sakai K."/>
            <person name="Shibata M."/>
            <person name="Shimokawa T."/>
            <person name="Song J."/>
            <person name="Takazaki Y."/>
            <person name="Terasawa K."/>
            <person name="Tsugane M."/>
            <person name="Tsuji K."/>
            <person name="Ueda S."/>
            <person name="Waki K."/>
            <person name="Yamagata H."/>
            <person name="Yamamoto M."/>
            <person name="Yamamoto S."/>
            <person name="Yamane H."/>
            <person name="Yoshiki S."/>
            <person name="Yoshihara R."/>
            <person name="Yukawa K."/>
            <person name="Zhong H."/>
            <person name="Yano M."/>
            <person name="Yuan Q."/>
            <person name="Ouyang S."/>
            <person name="Liu J."/>
            <person name="Jones K.M."/>
            <person name="Gansberger K."/>
            <person name="Moffat K."/>
            <person name="Hill J."/>
            <person name="Bera J."/>
            <person name="Fadrosh D."/>
            <person name="Jin S."/>
            <person name="Johri S."/>
            <person name="Kim M."/>
            <person name="Overton L."/>
            <person name="Reardon M."/>
            <person name="Tsitrin T."/>
            <person name="Vuong H."/>
            <person name="Weaver B."/>
            <person name="Ciecko A."/>
            <person name="Tallon L."/>
            <person name="Jackson J."/>
            <person name="Pai G."/>
            <person name="Aken S.V."/>
            <person name="Utterback T."/>
            <person name="Reidmuller S."/>
            <person name="Feldblyum T."/>
            <person name="Hsiao J."/>
            <person name="Zismann V."/>
            <person name="Iobst S."/>
            <person name="de Vazeille A.R."/>
            <person name="Buell C.R."/>
            <person name="Ying K."/>
            <person name="Li Y."/>
            <person name="Lu T."/>
            <person name="Huang Y."/>
            <person name="Zhao Q."/>
            <person name="Feng Q."/>
            <person name="Zhang L."/>
            <person name="Zhu J."/>
            <person name="Weng Q."/>
            <person name="Mu J."/>
            <person name="Lu Y."/>
            <person name="Fan D."/>
            <person name="Liu Y."/>
            <person name="Guan J."/>
            <person name="Zhang Y."/>
            <person name="Yu S."/>
            <person name="Liu X."/>
            <person name="Zhang Y."/>
            <person name="Hong G."/>
            <person name="Han B."/>
            <person name="Choisne N."/>
            <person name="Demange N."/>
            <person name="Orjeda G."/>
            <person name="Samain S."/>
            <person name="Cattolico L."/>
            <person name="Pelletier E."/>
            <person name="Couloux A."/>
            <person name="Segurens B."/>
            <person name="Wincker P."/>
            <person name="D'Hont A."/>
            <person name="Scarpelli C."/>
            <person name="Weissenbach J."/>
            <person name="Salanoubat M."/>
            <person name="Quetier F."/>
            <person name="Yu Y."/>
            <person name="Kim H.R."/>
            <person name="Rambo T."/>
            <person name="Currie J."/>
            <person name="Collura K."/>
            <person name="Luo M."/>
            <person name="Yang T."/>
            <person name="Ammiraju J.S.S."/>
            <person name="Engler F."/>
            <person name="Soderlund C."/>
            <person name="Wing R.A."/>
            <person name="Palmer L.E."/>
            <person name="de la Bastide M."/>
            <person name="Spiegel L."/>
            <person name="Nascimento L."/>
            <person name="Zutavern T."/>
            <person name="O'Shaughnessy A."/>
            <person name="Dike S."/>
            <person name="Dedhia N."/>
            <person name="Preston R."/>
            <person name="Balija V."/>
            <person name="McCombie W.R."/>
            <person name="Chow T."/>
            <person name="Chen H."/>
            <person name="Chung M."/>
            <person name="Chen C."/>
            <person name="Shaw J."/>
            <person name="Wu H."/>
            <person name="Hsiao K."/>
            <person name="Chao Y."/>
            <person name="Chu M."/>
            <person name="Cheng C."/>
            <person name="Hour A."/>
            <person name="Lee P."/>
            <person name="Lin S."/>
            <person name="Lin Y."/>
            <person name="Liou J."/>
            <person name="Liu S."/>
            <person name="Hsing Y."/>
            <person name="Raghuvanshi S."/>
            <person name="Mohanty A."/>
            <person name="Bharti A.K."/>
            <person name="Gaur A."/>
            <person name="Gupta V."/>
            <person name="Kumar D."/>
            <person name="Ravi V."/>
            <person name="Vij S."/>
            <person name="Kapur A."/>
            <person name="Khurana P."/>
            <person name="Khurana P."/>
            <person name="Khurana J.P."/>
            <person name="Tyagi A.K."/>
            <person name="Gaikwad K."/>
            <person name="Singh A."/>
            <person name="Dalal V."/>
            <person name="Srivastava S."/>
            <person name="Dixit A."/>
            <person name="Pal A.K."/>
            <person name="Ghazi I.A."/>
            <person name="Yadav M."/>
            <person name="Pandit A."/>
            <person name="Bhargava A."/>
            <person name="Sureshbabu K."/>
            <person name="Batra K."/>
            <person name="Sharma T.R."/>
            <person name="Mohapatra T."/>
            <person name="Singh N.K."/>
            <person name="Messing J."/>
            <person name="Nelson A.B."/>
            <person name="Fuks G."/>
            <person name="Kavchok S."/>
            <person name="Keizer G."/>
            <person name="Linton E."/>
            <person name="Llaca V."/>
            <person name="Song R."/>
            <person name="Tanyolac B."/>
            <person name="Young S."/>
            <person name="Ho-Il K."/>
            <person name="Hahn J.H."/>
            <person name="Sangsakoo G."/>
            <person name="Vanavichit A."/>
            <person name="de Mattos Luiz.A.T."/>
            <person name="Zimmer P.D."/>
            <person name="Malone G."/>
            <person name="Dellagostin O."/>
            <person name="de Oliveira A.C."/>
            <person name="Bevan M."/>
            <person name="Bancroft I."/>
            <person name="Minx P."/>
            <person name="Cordum H."/>
            <person name="Wilson R."/>
            <person name="Cheng Z."/>
            <person name="Jin W."/>
            <person name="Jiang J."/>
            <person name="Leong S.A."/>
            <person name="Iwama H."/>
            <person name="Gojobori T."/>
            <person name="Itoh T."/>
            <person name="Niimura Y."/>
            <person name="Fujii Y."/>
            <person name="Habara T."/>
            <person name="Sakai H."/>
            <person name="Sato Y."/>
            <person name="Wilson G."/>
            <person name="Kumar K."/>
            <person name="McCouch S."/>
            <person name="Juretic N."/>
            <person name="Hoen D."/>
            <person name="Wright S."/>
            <person name="Bruskiewich R."/>
            <person name="Bureau T."/>
            <person name="Miyao A."/>
            <person name="Hirochika H."/>
            <person name="Nishikawa T."/>
            <person name="Kadowaki K."/>
            <person name="Sugiura M."/>
            <person name="Burr B."/>
            <person name="Sasaki T."/>
        </authorList>
    </citation>
    <scope>NUCLEOTIDE SEQUENCE [LARGE SCALE GENOMIC DNA]</scope>
    <source>
        <strain evidence="3">cv. Nipponbare</strain>
    </source>
</reference>
<feature type="region of interest" description="Disordered" evidence="1">
    <location>
        <begin position="1"/>
        <end position="22"/>
    </location>
</feature>
<reference evidence="3" key="2">
    <citation type="journal article" date="2008" name="Nucleic Acids Res.">
        <title>The rice annotation project database (RAP-DB): 2008 update.</title>
        <authorList>
            <consortium name="The rice annotation project (RAP)"/>
        </authorList>
    </citation>
    <scope>GENOME REANNOTATION</scope>
    <source>
        <strain evidence="3">cv. Nipponbare</strain>
    </source>
</reference>